<accession>A0AAQ3Q1P2</accession>
<dbReference type="AlphaFoldDB" id="A0AAQ3Q1P2"/>
<feature type="domain" description="Reverse transcriptase zinc-binding" evidence="1">
    <location>
        <begin position="149"/>
        <end position="235"/>
    </location>
</feature>
<keyword evidence="3" id="KW-1185">Reference proteome</keyword>
<name>A0AAQ3Q1P2_9LILI</name>
<proteinExistence type="predicted"/>
<gene>
    <name evidence="2" type="ORF">Cni_G01898</name>
</gene>
<dbReference type="Pfam" id="PF13966">
    <property type="entry name" value="zf-RVT"/>
    <property type="match status" value="1"/>
</dbReference>
<dbReference type="EMBL" id="CP136890">
    <property type="protein sequence ID" value="WOK93204.1"/>
    <property type="molecule type" value="Genomic_DNA"/>
</dbReference>
<evidence type="ECO:0000313" key="2">
    <source>
        <dbReference type="EMBL" id="WOK93204.1"/>
    </source>
</evidence>
<dbReference type="InterPro" id="IPR026960">
    <property type="entry name" value="RVT-Znf"/>
</dbReference>
<sequence>MAKRLLPLLNKEKDLWCRLYGSKYGEIHPWMKREVRKGIYQFKEIRKGLKALRGGILKQIGNGTETKIWNDPWITVIPLKHWPTYINIKELEKYSTVSQLLINNEWRNEVIEKCFDSILTERIQCIHTDICLRGDRWIWTESRNGELSIKGVYLHLKQAGIRAENINFNWNSIWRLKIAERVKYFCRKLVWDRLPLSDWFSKFSGIEIEDCVICGKEKESSEHILFKCMYAENYWRLVEQKLGIKFKKRDNWTKGNWILEAEGYEEASAGWLKAFLANSLWLI</sequence>
<reference evidence="2 3" key="1">
    <citation type="submission" date="2023-10" db="EMBL/GenBank/DDBJ databases">
        <title>Chromosome-scale genome assembly provides insights into flower coloration mechanisms of Canna indica.</title>
        <authorList>
            <person name="Li C."/>
        </authorList>
    </citation>
    <scope>NUCLEOTIDE SEQUENCE [LARGE SCALE GENOMIC DNA]</scope>
    <source>
        <tissue evidence="2">Flower</tissue>
    </source>
</reference>
<evidence type="ECO:0000313" key="3">
    <source>
        <dbReference type="Proteomes" id="UP001327560"/>
    </source>
</evidence>
<protein>
    <recommendedName>
        <fullName evidence="1">Reverse transcriptase zinc-binding domain-containing protein</fullName>
    </recommendedName>
</protein>
<evidence type="ECO:0000259" key="1">
    <source>
        <dbReference type="Pfam" id="PF13966"/>
    </source>
</evidence>
<organism evidence="2 3">
    <name type="scientific">Canna indica</name>
    <name type="common">Indian-shot</name>
    <dbReference type="NCBI Taxonomy" id="4628"/>
    <lineage>
        <taxon>Eukaryota</taxon>
        <taxon>Viridiplantae</taxon>
        <taxon>Streptophyta</taxon>
        <taxon>Embryophyta</taxon>
        <taxon>Tracheophyta</taxon>
        <taxon>Spermatophyta</taxon>
        <taxon>Magnoliopsida</taxon>
        <taxon>Liliopsida</taxon>
        <taxon>Zingiberales</taxon>
        <taxon>Cannaceae</taxon>
        <taxon>Canna</taxon>
    </lineage>
</organism>
<dbReference type="Proteomes" id="UP001327560">
    <property type="component" value="Chromosome 1"/>
</dbReference>